<dbReference type="InterPro" id="IPR039537">
    <property type="entry name" value="Retrotran_Ty1/copia-like"/>
</dbReference>
<dbReference type="InterPro" id="IPR057670">
    <property type="entry name" value="SH3_retrovirus"/>
</dbReference>
<dbReference type="GO" id="GO:0046872">
    <property type="term" value="F:metal ion binding"/>
    <property type="evidence" value="ECO:0007669"/>
    <property type="project" value="UniProtKB-KW"/>
</dbReference>
<dbReference type="EMBL" id="BX842607">
    <property type="protein sequence ID" value="CAE76053.1"/>
    <property type="molecule type" value="Genomic_DNA"/>
</dbReference>
<feature type="compositionally biased region" description="Low complexity" evidence="3">
    <location>
        <begin position="179"/>
        <end position="209"/>
    </location>
</feature>
<dbReference type="Pfam" id="PF25597">
    <property type="entry name" value="SH3_retrovirus"/>
    <property type="match status" value="1"/>
</dbReference>
<feature type="domain" description="Reverse transcriptase Ty1/copia-type" evidence="4">
    <location>
        <begin position="369"/>
        <end position="538"/>
    </location>
</feature>
<dbReference type="InterPro" id="IPR013103">
    <property type="entry name" value="RVT_2"/>
</dbReference>
<evidence type="ECO:0000313" key="7">
    <source>
        <dbReference type="Proteomes" id="UP000000763"/>
    </source>
</evidence>
<proteinExistence type="predicted"/>
<organism evidence="6 7">
    <name type="scientific">Oryza sativa subsp. japonica</name>
    <name type="common">Rice</name>
    <dbReference type="NCBI Taxonomy" id="39947"/>
    <lineage>
        <taxon>Eukaryota</taxon>
        <taxon>Viridiplantae</taxon>
        <taxon>Streptophyta</taxon>
        <taxon>Embryophyta</taxon>
        <taxon>Tracheophyta</taxon>
        <taxon>Spermatophyta</taxon>
        <taxon>Magnoliopsida</taxon>
        <taxon>Liliopsida</taxon>
        <taxon>Poales</taxon>
        <taxon>Poaceae</taxon>
        <taxon>BOP clade</taxon>
        <taxon>Oryzoideae</taxon>
        <taxon>Oryzeae</taxon>
        <taxon>Oryzinae</taxon>
        <taxon>Oryza</taxon>
        <taxon>Oryza sativa</taxon>
    </lineage>
</organism>
<sequence length="567" mass="62129">MQLKFWDEAFLTAAYLINRLPTPVNDGIPPLTKLFQQNPDYASLRTFGCACWPHLRPYNSRKLQFRSKQCMFLGYSTMHKGFKCLDVALGRVYNSRDVTFDESVFPFMSLHPNAGACLRAEISLLPEHMQNSSGLSTMEQLADQSLCDFPTTNNACADPENLSTTDFSQDQPRRYFMRTPPAGGSAGTGAPPDVDSPASAPRDAPLSPAVSASPGTADSSLTPSTPRGTSASPPTTPRAPSPIQGGHADAVLESPPSYGSASSSSSTSSASSTATHESAATSASSPVPAPAPQHPVTRLQQGIRKPKCYTDGTVRYLNLVTTSEPTSLYDAMNNSNWKAAMDSEFNALQKNKTWHLVPSTSGKNIIDFSKGWSLRQLDVQNAFLHGVLEVEVYMRQPPGHEDKAYPHYICKLDKALYGLKQAPRAWYSRLSHKLQELGFVPSKADTFLFYLNKGKYTIFVLVYVDVIIIASSSQEATAGLLKSLEADFTLKDLGDLHYFLGMEVKRTKDRLLINQKRYAIDLLKRVAMQNSKPVNTPLSSSEKISVYEGEKLGPEDATRYKSIVGAL</sequence>
<name>Q6MW92_ORYSJ</name>
<dbReference type="SUPFAM" id="SSF56672">
    <property type="entry name" value="DNA/RNA polymerases"/>
    <property type="match status" value="1"/>
</dbReference>
<feature type="domain" description="Retroviral polymerase SH3-like" evidence="5">
    <location>
        <begin position="49"/>
        <end position="109"/>
    </location>
</feature>
<dbReference type="PANTHER" id="PTHR42648">
    <property type="entry name" value="TRANSPOSASE, PUTATIVE-RELATED"/>
    <property type="match status" value="1"/>
</dbReference>
<reference evidence="7" key="2">
    <citation type="journal article" date="2008" name="Nucleic Acids Res.">
        <title>The rice annotation project database (RAP-DB): 2008 update.</title>
        <authorList>
            <consortium name="The rice annotation project (RAP)"/>
        </authorList>
    </citation>
    <scope>GENOME REANNOTATION</scope>
    <source>
        <strain evidence="7">cv. Nipponbare</strain>
    </source>
</reference>
<feature type="compositionally biased region" description="Low complexity" evidence="3">
    <location>
        <begin position="260"/>
        <end position="286"/>
    </location>
</feature>
<dbReference type="Proteomes" id="UP000000763">
    <property type="component" value="Chromosome 4"/>
</dbReference>
<feature type="region of interest" description="Disordered" evidence="3">
    <location>
        <begin position="154"/>
        <end position="304"/>
    </location>
</feature>
<dbReference type="InterPro" id="IPR043502">
    <property type="entry name" value="DNA/RNA_pol_sf"/>
</dbReference>
<accession>Q6MW92</accession>
<evidence type="ECO:0000259" key="4">
    <source>
        <dbReference type="Pfam" id="PF07727"/>
    </source>
</evidence>
<reference evidence="7" key="1">
    <citation type="journal article" date="2005" name="Nature">
        <title>The map-based sequence of the rice genome.</title>
        <authorList>
            <consortium name="International rice genome sequencing project (IRGSP)"/>
            <person name="Matsumoto T."/>
            <person name="Wu J."/>
            <person name="Kanamori H."/>
            <person name="Katayose Y."/>
            <person name="Fujisawa M."/>
            <person name="Namiki N."/>
            <person name="Mizuno H."/>
            <person name="Yamamoto K."/>
            <person name="Antonio B.A."/>
            <person name="Baba T."/>
            <person name="Sakata K."/>
            <person name="Nagamura Y."/>
            <person name="Aoki H."/>
            <person name="Arikawa K."/>
            <person name="Arita K."/>
            <person name="Bito T."/>
            <person name="Chiden Y."/>
            <person name="Fujitsuka N."/>
            <person name="Fukunaka R."/>
            <person name="Hamada M."/>
            <person name="Harada C."/>
            <person name="Hayashi A."/>
            <person name="Hijishita S."/>
            <person name="Honda M."/>
            <person name="Hosokawa S."/>
            <person name="Ichikawa Y."/>
            <person name="Idonuma A."/>
            <person name="Iijima M."/>
            <person name="Ikeda M."/>
            <person name="Ikeno M."/>
            <person name="Ito K."/>
            <person name="Ito S."/>
            <person name="Ito T."/>
            <person name="Ito Y."/>
            <person name="Ito Y."/>
            <person name="Iwabuchi A."/>
            <person name="Kamiya K."/>
            <person name="Karasawa W."/>
            <person name="Kurita K."/>
            <person name="Katagiri S."/>
            <person name="Kikuta A."/>
            <person name="Kobayashi H."/>
            <person name="Kobayashi N."/>
            <person name="Machita K."/>
            <person name="Maehara T."/>
            <person name="Masukawa M."/>
            <person name="Mizubayashi T."/>
            <person name="Mukai Y."/>
            <person name="Nagasaki H."/>
            <person name="Nagata Y."/>
            <person name="Naito S."/>
            <person name="Nakashima M."/>
            <person name="Nakama Y."/>
            <person name="Nakamichi Y."/>
            <person name="Nakamura M."/>
            <person name="Meguro A."/>
            <person name="Negishi M."/>
            <person name="Ohta I."/>
            <person name="Ohta T."/>
            <person name="Okamoto M."/>
            <person name="Ono N."/>
            <person name="Saji S."/>
            <person name="Sakaguchi M."/>
            <person name="Sakai K."/>
            <person name="Shibata M."/>
            <person name="Shimokawa T."/>
            <person name="Song J."/>
            <person name="Takazaki Y."/>
            <person name="Terasawa K."/>
            <person name="Tsugane M."/>
            <person name="Tsuji K."/>
            <person name="Ueda S."/>
            <person name="Waki K."/>
            <person name="Yamagata H."/>
            <person name="Yamamoto M."/>
            <person name="Yamamoto S."/>
            <person name="Yamane H."/>
            <person name="Yoshiki S."/>
            <person name="Yoshihara R."/>
            <person name="Yukawa K."/>
            <person name="Zhong H."/>
            <person name="Yano M."/>
            <person name="Yuan Q."/>
            <person name="Ouyang S."/>
            <person name="Liu J."/>
            <person name="Jones K.M."/>
            <person name="Gansberger K."/>
            <person name="Moffat K."/>
            <person name="Hill J."/>
            <person name="Bera J."/>
            <person name="Fadrosh D."/>
            <person name="Jin S."/>
            <person name="Johri S."/>
            <person name="Kim M."/>
            <person name="Overton L."/>
            <person name="Reardon M."/>
            <person name="Tsitrin T."/>
            <person name="Vuong H."/>
            <person name="Weaver B."/>
            <person name="Ciecko A."/>
            <person name="Tallon L."/>
            <person name="Jackson J."/>
            <person name="Pai G."/>
            <person name="Aken S.V."/>
            <person name="Utterback T."/>
            <person name="Reidmuller S."/>
            <person name="Feldblyum T."/>
            <person name="Hsiao J."/>
            <person name="Zismann V."/>
            <person name="Iobst S."/>
            <person name="de Vazeille A.R."/>
            <person name="Buell C.R."/>
            <person name="Ying K."/>
            <person name="Li Y."/>
            <person name="Lu T."/>
            <person name="Huang Y."/>
            <person name="Zhao Q."/>
            <person name="Feng Q."/>
            <person name="Zhang L."/>
            <person name="Zhu J."/>
            <person name="Weng Q."/>
            <person name="Mu J."/>
            <person name="Lu Y."/>
            <person name="Fan D."/>
            <person name="Liu Y."/>
            <person name="Guan J."/>
            <person name="Zhang Y."/>
            <person name="Yu S."/>
            <person name="Liu X."/>
            <person name="Zhang Y."/>
            <person name="Hong G."/>
            <person name="Han B."/>
            <person name="Choisne N."/>
            <person name="Demange N."/>
            <person name="Orjeda G."/>
            <person name="Samain S."/>
            <person name="Cattolico L."/>
            <person name="Pelletier E."/>
            <person name="Couloux A."/>
            <person name="Segurens B."/>
            <person name="Wincker P."/>
            <person name="D'Hont A."/>
            <person name="Scarpelli C."/>
            <person name="Weissenbach J."/>
            <person name="Salanoubat M."/>
            <person name="Quetier F."/>
            <person name="Yu Y."/>
            <person name="Kim H.R."/>
            <person name="Rambo T."/>
            <person name="Currie J."/>
            <person name="Collura K."/>
            <person name="Luo M."/>
            <person name="Yang T."/>
            <person name="Ammiraju J.S.S."/>
            <person name="Engler F."/>
            <person name="Soderlund C."/>
            <person name="Wing R.A."/>
            <person name="Palmer L.E."/>
            <person name="de la Bastide M."/>
            <person name="Spiegel L."/>
            <person name="Nascimento L."/>
            <person name="Zutavern T."/>
            <person name="O'Shaughnessy A."/>
            <person name="Dike S."/>
            <person name="Dedhia N."/>
            <person name="Preston R."/>
            <person name="Balija V."/>
            <person name="McCombie W.R."/>
            <person name="Chow T."/>
            <person name="Chen H."/>
            <person name="Chung M."/>
            <person name="Chen C."/>
            <person name="Shaw J."/>
            <person name="Wu H."/>
            <person name="Hsiao K."/>
            <person name="Chao Y."/>
            <person name="Chu M."/>
            <person name="Cheng C."/>
            <person name="Hour A."/>
            <person name="Lee P."/>
            <person name="Lin S."/>
            <person name="Lin Y."/>
            <person name="Liou J."/>
            <person name="Liu S."/>
            <person name="Hsing Y."/>
            <person name="Raghuvanshi S."/>
            <person name="Mohanty A."/>
            <person name="Bharti A.K."/>
            <person name="Gaur A."/>
            <person name="Gupta V."/>
            <person name="Kumar D."/>
            <person name="Ravi V."/>
            <person name="Vij S."/>
            <person name="Kapur A."/>
            <person name="Khurana P."/>
            <person name="Khurana P."/>
            <person name="Khurana J.P."/>
            <person name="Tyagi A.K."/>
            <person name="Gaikwad K."/>
            <person name="Singh A."/>
            <person name="Dalal V."/>
            <person name="Srivastava S."/>
            <person name="Dixit A."/>
            <person name="Pal A.K."/>
            <person name="Ghazi I.A."/>
            <person name="Yadav M."/>
            <person name="Pandit A."/>
            <person name="Bhargava A."/>
            <person name="Sureshbabu K."/>
            <person name="Batra K."/>
            <person name="Sharma T.R."/>
            <person name="Mohapatra T."/>
            <person name="Singh N.K."/>
            <person name="Messing J."/>
            <person name="Nelson A.B."/>
            <person name="Fuks G."/>
            <person name="Kavchok S."/>
            <person name="Keizer G."/>
            <person name="Linton E."/>
            <person name="Llaca V."/>
            <person name="Song R."/>
            <person name="Tanyolac B."/>
            <person name="Young S."/>
            <person name="Ho-Il K."/>
            <person name="Hahn J.H."/>
            <person name="Sangsakoo G."/>
            <person name="Vanavichit A."/>
            <person name="de Mattos Luiz.A.T."/>
            <person name="Zimmer P.D."/>
            <person name="Malone G."/>
            <person name="Dellagostin O."/>
            <person name="de Oliveira A.C."/>
            <person name="Bevan M."/>
            <person name="Bancroft I."/>
            <person name="Minx P."/>
            <person name="Cordum H."/>
            <person name="Wilson R."/>
            <person name="Cheng Z."/>
            <person name="Jin W."/>
            <person name="Jiang J."/>
            <person name="Leong S.A."/>
            <person name="Iwama H."/>
            <person name="Gojobori T."/>
            <person name="Itoh T."/>
            <person name="Niimura Y."/>
            <person name="Fujii Y."/>
            <person name="Habara T."/>
            <person name="Sakai H."/>
            <person name="Sato Y."/>
            <person name="Wilson G."/>
            <person name="Kumar K."/>
            <person name="McCouch S."/>
            <person name="Juretic N."/>
            <person name="Hoen D."/>
            <person name="Wright S."/>
            <person name="Bruskiewich R."/>
            <person name="Bureau T."/>
            <person name="Miyao A."/>
            <person name="Hirochika H."/>
            <person name="Nishikawa T."/>
            <person name="Kadowaki K."/>
            <person name="Sugiura M."/>
            <person name="Burr B."/>
            <person name="Sasaki T."/>
        </authorList>
    </citation>
    <scope>NUCLEOTIDE SEQUENCE [LARGE SCALE GENOMIC DNA]</scope>
    <source>
        <strain evidence="7">cv. Nipponbare</strain>
    </source>
</reference>
<evidence type="ECO:0000259" key="5">
    <source>
        <dbReference type="Pfam" id="PF25597"/>
    </source>
</evidence>
<evidence type="ECO:0000256" key="1">
    <source>
        <dbReference type="ARBA" id="ARBA00022723"/>
    </source>
</evidence>
<feature type="compositionally biased region" description="Low complexity" evidence="3">
    <location>
        <begin position="222"/>
        <end position="233"/>
    </location>
</feature>
<keyword evidence="2" id="KW-0378">Hydrolase</keyword>
<evidence type="ECO:0000313" key="6">
    <source>
        <dbReference type="EMBL" id="CAE76053.1"/>
    </source>
</evidence>
<dbReference type="PANTHER" id="PTHR42648:SF26">
    <property type="entry name" value="INTEGRASE CATALYTIC DOMAIN-CONTAINING PROTEIN"/>
    <property type="match status" value="1"/>
</dbReference>
<keyword evidence="1" id="KW-0479">Metal-binding</keyword>
<evidence type="ECO:0000256" key="2">
    <source>
        <dbReference type="ARBA" id="ARBA00022801"/>
    </source>
</evidence>
<dbReference type="AlphaFoldDB" id="Q6MW92"/>
<dbReference type="GO" id="GO:0016787">
    <property type="term" value="F:hydrolase activity"/>
    <property type="evidence" value="ECO:0007669"/>
    <property type="project" value="UniProtKB-KW"/>
</dbReference>
<dbReference type="Pfam" id="PF07727">
    <property type="entry name" value="RVT_2"/>
    <property type="match status" value="1"/>
</dbReference>
<evidence type="ECO:0000256" key="3">
    <source>
        <dbReference type="SAM" id="MobiDB-lite"/>
    </source>
</evidence>
<protein>
    <submittedName>
        <fullName evidence="6">B1248C03.12 protein</fullName>
    </submittedName>
</protein>
<gene>
    <name evidence="6" type="primary">B1248C03.12</name>
</gene>
<feature type="compositionally biased region" description="Polar residues" evidence="3">
    <location>
        <begin position="154"/>
        <end position="170"/>
    </location>
</feature>